<feature type="domain" description="TcaA 4th" evidence="4">
    <location>
        <begin position="313"/>
        <end position="379"/>
    </location>
</feature>
<feature type="domain" description="Zinc-ribbon" evidence="3">
    <location>
        <begin position="6"/>
        <end position="28"/>
    </location>
</feature>
<feature type="transmembrane region" description="Helical" evidence="2">
    <location>
        <begin position="107"/>
        <end position="129"/>
    </location>
</feature>
<sequence>MMASKFCPNCGHELKPGARFCPNCGYQLRTATEPAPGSASQAPESKVPEQRPTEVASANPVASTRSSQPSAAPQSTAPAAKQAADEAPTPARAQRRQRPQGKSRKPLWIGVGVAVVVLIGGYAVGSSYYSRQNQLNRAISALSSTKEDASPYLVSANTSLKVTKDNAKPLQRYFTGHASELSSLKQTFLTSDTYGNYRYVRSGSHWLIFPRYQISFEPAYAELMTNHEGVTVKMGGKQVATLSANDQSSRSYYSSFSNDAQTAYTHKVGPYVPGDYSFTASGTVNGRKITAKANTTLTPGSTTTVDVGLSTLTFTVVGPSGATVYVGGDKAGTIGDSGSLELKDYPVSGNTSVYLTVNASGKTYESKHATIGKDLDYDNQIAPTFTGMISKDDADTLMKDVYSEALTVRDSTDDSTLADYFKDGASNEYYQQLIKMANGHSGNDSIDSYDYEARVNSVAPAGDNQTTVNYDVTYTFDFEDGSTKTQVFRYNGTIVKDGSDYKVVSLGDAKKVSEKTE</sequence>
<gene>
    <name evidence="5" type="ORF">LACFE_CDS1008</name>
</gene>
<dbReference type="EMBL" id="CP017151">
    <property type="protein sequence ID" value="AOR74465.1"/>
    <property type="molecule type" value="Genomic_DNA"/>
</dbReference>
<evidence type="ECO:0000256" key="1">
    <source>
        <dbReference type="SAM" id="MobiDB-lite"/>
    </source>
</evidence>
<dbReference type="Pfam" id="PF13240">
    <property type="entry name" value="Zn_Ribbon_1"/>
    <property type="match status" value="1"/>
</dbReference>
<protein>
    <submittedName>
        <fullName evidence="5">Uncharacterized protein</fullName>
    </submittedName>
</protein>
<evidence type="ECO:0000259" key="4">
    <source>
        <dbReference type="Pfam" id="PF22820"/>
    </source>
</evidence>
<dbReference type="AlphaFoldDB" id="A0A1D7ZX69"/>
<evidence type="ECO:0000259" key="3">
    <source>
        <dbReference type="Pfam" id="PF13240"/>
    </source>
</evidence>
<dbReference type="Proteomes" id="UP000094714">
    <property type="component" value="Chromosome"/>
</dbReference>
<dbReference type="PATRIC" id="fig|1613.112.peg.1059"/>
<organism evidence="5 6">
    <name type="scientific">Limosilactobacillus fermentum</name>
    <name type="common">Lactobacillus fermentum</name>
    <dbReference type="NCBI Taxonomy" id="1613"/>
    <lineage>
        <taxon>Bacteria</taxon>
        <taxon>Bacillati</taxon>
        <taxon>Bacillota</taxon>
        <taxon>Bacilli</taxon>
        <taxon>Lactobacillales</taxon>
        <taxon>Lactobacillaceae</taxon>
        <taxon>Limosilactobacillus</taxon>
    </lineage>
</organism>
<evidence type="ECO:0000313" key="6">
    <source>
        <dbReference type="Proteomes" id="UP000094714"/>
    </source>
</evidence>
<proteinExistence type="predicted"/>
<dbReference type="InterPro" id="IPR026870">
    <property type="entry name" value="Zinc_ribbon_dom"/>
</dbReference>
<dbReference type="Pfam" id="PF22820">
    <property type="entry name" value="TcaA_3rd_4th"/>
    <property type="match status" value="1"/>
</dbReference>
<dbReference type="PANTHER" id="PTHR40038">
    <property type="entry name" value="MEMBRANE-ASSOCIATED PROTEIN TCAA"/>
    <property type="match status" value="1"/>
</dbReference>
<dbReference type="InterPro" id="IPR054530">
    <property type="entry name" value="TcaA_4th"/>
</dbReference>
<keyword evidence="2" id="KW-0472">Membrane</keyword>
<keyword evidence="2" id="KW-1133">Transmembrane helix</keyword>
<feature type="compositionally biased region" description="Basic residues" evidence="1">
    <location>
        <begin position="93"/>
        <end position="103"/>
    </location>
</feature>
<feature type="compositionally biased region" description="Low complexity" evidence="1">
    <location>
        <begin position="62"/>
        <end position="92"/>
    </location>
</feature>
<evidence type="ECO:0000313" key="5">
    <source>
        <dbReference type="EMBL" id="AOR74465.1"/>
    </source>
</evidence>
<accession>A0A1D7ZX69</accession>
<name>A0A1D7ZX69_LIMFE</name>
<keyword evidence="2" id="KW-0812">Transmembrane</keyword>
<feature type="region of interest" description="Disordered" evidence="1">
    <location>
        <begin position="31"/>
        <end position="103"/>
    </location>
</feature>
<evidence type="ECO:0000256" key="2">
    <source>
        <dbReference type="SAM" id="Phobius"/>
    </source>
</evidence>
<dbReference type="PANTHER" id="PTHR40038:SF1">
    <property type="entry name" value="MEMBRANE-ASSOCIATED PROTEIN TCAA"/>
    <property type="match status" value="1"/>
</dbReference>
<reference evidence="5 6" key="1">
    <citation type="submission" date="2016-09" db="EMBL/GenBank/DDBJ databases">
        <title>Genome Sequence of the Lactobacillus fermentum strain NCC2970 (CNCM I-5068).</title>
        <authorList>
            <person name="Barretto C."/>
            <person name="Ngom-Bru C."/>
            <person name="Genevaz A."/>
            <person name="Fournier C."/>
            <person name="Moine D."/>
            <person name="Kassam M."/>
            <person name="Iltis A."/>
            <person name="Sagory-Zalkind P."/>
            <person name="Faucherand G."/>
            <person name="Descombes P."/>
            <person name="Duboux S."/>
        </authorList>
    </citation>
    <scope>NUCLEOTIDE SEQUENCE [LARGE SCALE GENOMIC DNA]</scope>
    <source>
        <strain evidence="5 6">NCC2970</strain>
    </source>
</reference>